<dbReference type="EMBL" id="JBBJCI010000120">
    <property type="protein sequence ID" value="KAK7248141.1"/>
    <property type="molecule type" value="Genomic_DNA"/>
</dbReference>
<dbReference type="SUPFAM" id="SSF51621">
    <property type="entry name" value="Phosphoenolpyruvate/pyruvate domain"/>
    <property type="match status" value="1"/>
</dbReference>
<keyword evidence="7" id="KW-0456">Lyase</keyword>
<evidence type="ECO:0000256" key="2">
    <source>
        <dbReference type="ARBA" id="ARBA00022723"/>
    </source>
</evidence>
<dbReference type="InterPro" id="IPR005000">
    <property type="entry name" value="Aldolase/citrate-lyase_domain"/>
</dbReference>
<keyword evidence="3" id="KW-0460">Magnesium</keyword>
<dbReference type="Gene3D" id="3.20.20.60">
    <property type="entry name" value="Phosphoenolpyruvate-binding domains"/>
    <property type="match status" value="1"/>
</dbReference>
<dbReference type="InterPro" id="IPR040442">
    <property type="entry name" value="Pyrv_kinase-like_dom_sf"/>
</dbReference>
<dbReference type="Pfam" id="PF03328">
    <property type="entry name" value="HpcH_HpaI"/>
    <property type="match status" value="1"/>
</dbReference>
<protein>
    <submittedName>
        <fullName evidence="7">Citrate lyase</fullName>
    </submittedName>
</protein>
<feature type="coiled-coil region" evidence="4">
    <location>
        <begin position="1045"/>
        <end position="1072"/>
    </location>
</feature>
<dbReference type="Proteomes" id="UP001363151">
    <property type="component" value="Unassembled WGS sequence"/>
</dbReference>
<evidence type="ECO:0000313" key="8">
    <source>
        <dbReference type="Proteomes" id="UP001363151"/>
    </source>
</evidence>
<feature type="region of interest" description="Disordered" evidence="5">
    <location>
        <begin position="360"/>
        <end position="443"/>
    </location>
</feature>
<evidence type="ECO:0000313" key="7">
    <source>
        <dbReference type="EMBL" id="KAK7248141.1"/>
    </source>
</evidence>
<dbReference type="InterPro" id="IPR015813">
    <property type="entry name" value="Pyrv/PenolPyrv_kinase-like_dom"/>
</dbReference>
<feature type="region of interest" description="Disordered" evidence="5">
    <location>
        <begin position="591"/>
        <end position="613"/>
    </location>
</feature>
<sequence length="1124" mass="118347">MRRSFSAVARGRARLRRSSLFVPAGRMDKFLPKALASSADSIILDLEDSVAARDKDDARRAVGAWLASRPDVGGKEVVVRVNGAAAIEDLAAVLGRGAWPDALMVPKVASAACLEGFDALVRACEANAGRAAGEGVGVVAIATEVPAGALNLPAIAAGPRVVAATWGAEDIAVELGSTRKYVETDGVKSYAPLFEHLRIQTLLACRAAGVQALDGVYTDVRDAAGLRNEAGDAAAMGFDGKMCLHPDQLAPTHAPLRLCGGRARARPVVAAPSATRGRRGARGRGHGRPAPPPRRAARCWTAPRPSTPLAARARRGSARARGLYLEDLNVGRVVEHALTRTVTETDNVLATTLSLNPAQLHLDHDGGEGDAPLRARPLSARVRPRARPSARLASRGGMSADNNKKSGSGGGGGRKRRPRNKKNKPDESKSRDQSPRSAGEDFEERALPGEEHLPMEAPVASPPSLAGSVALDREAAALLKARIRELEQSAADARRAEAAALKLRGRVEPAPGEAARRSSHVDALRAAHAEVEEGLRAEVEQLRAAGGGDARRRRARRAPRRVAIDRELERAELERAAGGEDARIAHLKELSDTADAAAEELEAAAGGPEPPDVEALEKKIKAALVVKLKEKLKAKEEARSVAKAEADKEESDKDRHYRKKDSLRAFDNAMKQLEAAEAAKAALAERLGAARRPRRRRRRAPGRPRRARGARAGDGGAALQAAVAEAEAAKEAAVRGELIAKFKDKLAGADALGEGVRGGAVAAAAEDAREAAVREELIAKLKDKLAKAKQADAEKADAALADAAAEVEEATSAALRAAHDRAVAALTEARDAEAAAAAEAARPRRRRAARTREATKAVDYERLKEAEAHKDAAAAFAARVADLEAKAATRETAARVAAEAAEARAALANGHACELEELADSHETELAQQLAAKQASHDAAAAKLAAAYDAAKQTLASTDAASRRHEARASALDAELAKARDDHSRELRATKEDLALKHRADKEAAVLAAKWGGDDDAFARPRTAAQPAAADGRLAELKATHAIQLRRVESENVALKNQLADLRAAHESLAARNALAACDVASLQPRVLLAAQGCGSAVSRNFDRIMNSDCLPNPIAVASQSMAR</sequence>
<evidence type="ECO:0000256" key="3">
    <source>
        <dbReference type="ARBA" id="ARBA00022842"/>
    </source>
</evidence>
<feature type="compositionally biased region" description="Basic residues" evidence="5">
    <location>
        <begin position="413"/>
        <end position="422"/>
    </location>
</feature>
<reference evidence="7 8" key="1">
    <citation type="submission" date="2024-03" db="EMBL/GenBank/DDBJ databases">
        <title>Aureococcus anophagefferens CCMP1851 and Kratosvirus quantuckense: Draft genome of a second virus-susceptible host strain in the model system.</title>
        <authorList>
            <person name="Chase E."/>
            <person name="Truchon A.R."/>
            <person name="Schepens W."/>
            <person name="Wilhelm S.W."/>
        </authorList>
    </citation>
    <scope>NUCLEOTIDE SEQUENCE [LARGE SCALE GENOMIC DNA]</scope>
    <source>
        <strain evidence="7 8">CCMP1851</strain>
    </source>
</reference>
<dbReference type="SUPFAM" id="SSF54637">
    <property type="entry name" value="Thioesterase/thiol ester dehydrase-isomerase"/>
    <property type="match status" value="1"/>
</dbReference>
<feature type="compositionally biased region" description="Basic and acidic residues" evidence="5">
    <location>
        <begin position="361"/>
        <end position="373"/>
    </location>
</feature>
<dbReference type="InterPro" id="IPR029069">
    <property type="entry name" value="HotDog_dom_sf"/>
</dbReference>
<keyword evidence="8" id="KW-1185">Reference proteome</keyword>
<accession>A0ABR1G482</accession>
<feature type="compositionally biased region" description="Basic residues" evidence="5">
    <location>
        <begin position="276"/>
        <end position="287"/>
    </location>
</feature>
<feature type="domain" description="HpcH/HpaI aldolase/citrate lyase" evidence="6">
    <location>
        <begin position="17"/>
        <end position="246"/>
    </location>
</feature>
<evidence type="ECO:0000256" key="5">
    <source>
        <dbReference type="SAM" id="MobiDB-lite"/>
    </source>
</evidence>
<feature type="region of interest" description="Disordered" evidence="5">
    <location>
        <begin position="633"/>
        <end position="660"/>
    </location>
</feature>
<keyword evidence="4" id="KW-0175">Coiled coil</keyword>
<name>A0ABR1G482_AURAN</name>
<keyword evidence="2" id="KW-0479">Metal-binding</keyword>
<feature type="region of interest" description="Disordered" evidence="5">
    <location>
        <begin position="685"/>
        <end position="715"/>
    </location>
</feature>
<dbReference type="GO" id="GO:0016829">
    <property type="term" value="F:lyase activity"/>
    <property type="evidence" value="ECO:0007669"/>
    <property type="project" value="UniProtKB-KW"/>
</dbReference>
<dbReference type="PANTHER" id="PTHR32308">
    <property type="entry name" value="LYASE BETA SUBUNIT, PUTATIVE (AFU_ORTHOLOGUE AFUA_4G13030)-RELATED"/>
    <property type="match status" value="1"/>
</dbReference>
<comment type="caution">
    <text evidence="7">The sequence shown here is derived from an EMBL/GenBank/DDBJ whole genome shotgun (WGS) entry which is preliminary data.</text>
</comment>
<dbReference type="Gene3D" id="3.10.129.10">
    <property type="entry name" value="Hotdog Thioesterase"/>
    <property type="match status" value="1"/>
</dbReference>
<feature type="coiled-coil region" evidence="4">
    <location>
        <begin position="771"/>
        <end position="813"/>
    </location>
</feature>
<comment type="cofactor">
    <cofactor evidence="1">
        <name>Mg(2+)</name>
        <dbReference type="ChEBI" id="CHEBI:18420"/>
    </cofactor>
</comment>
<feature type="compositionally biased region" description="Basic residues" evidence="5">
    <location>
        <begin position="689"/>
        <end position="709"/>
    </location>
</feature>
<evidence type="ECO:0000259" key="6">
    <source>
        <dbReference type="Pfam" id="PF03328"/>
    </source>
</evidence>
<feature type="region of interest" description="Disordered" evidence="5">
    <location>
        <begin position="269"/>
        <end position="297"/>
    </location>
</feature>
<evidence type="ECO:0000256" key="1">
    <source>
        <dbReference type="ARBA" id="ARBA00001946"/>
    </source>
</evidence>
<dbReference type="PANTHER" id="PTHR32308:SF0">
    <property type="entry name" value="HPCH_HPAI ALDOLASE_CITRATE LYASE DOMAIN-CONTAINING PROTEIN"/>
    <property type="match status" value="1"/>
</dbReference>
<gene>
    <name evidence="7" type="ORF">SO694_00080178</name>
</gene>
<proteinExistence type="predicted"/>
<feature type="compositionally biased region" description="Basic and acidic residues" evidence="5">
    <location>
        <begin position="423"/>
        <end position="434"/>
    </location>
</feature>
<organism evidence="7 8">
    <name type="scientific">Aureococcus anophagefferens</name>
    <name type="common">Harmful bloom alga</name>
    <dbReference type="NCBI Taxonomy" id="44056"/>
    <lineage>
        <taxon>Eukaryota</taxon>
        <taxon>Sar</taxon>
        <taxon>Stramenopiles</taxon>
        <taxon>Ochrophyta</taxon>
        <taxon>Pelagophyceae</taxon>
        <taxon>Pelagomonadales</taxon>
        <taxon>Pelagomonadaceae</taxon>
        <taxon>Aureococcus</taxon>
    </lineage>
</organism>
<evidence type="ECO:0000256" key="4">
    <source>
        <dbReference type="SAM" id="Coils"/>
    </source>
</evidence>